<keyword evidence="1 5" id="KW-0597">Phosphoprotein</keyword>
<dbReference type="InterPro" id="IPR000792">
    <property type="entry name" value="Tscrpt_reg_LuxR_C"/>
</dbReference>
<comment type="caution">
    <text evidence="8">The sequence shown here is derived from an EMBL/GenBank/DDBJ whole genome shotgun (WGS) entry which is preliminary data.</text>
</comment>
<evidence type="ECO:0000259" key="6">
    <source>
        <dbReference type="PROSITE" id="PS50043"/>
    </source>
</evidence>
<dbReference type="PANTHER" id="PTHR43214:SF40">
    <property type="entry name" value="TRANSCRIPTIONAL REGULATORY PROTEIN LNRK"/>
    <property type="match status" value="1"/>
</dbReference>
<reference evidence="8 9" key="1">
    <citation type="submission" date="2017-05" db="EMBL/GenBank/DDBJ databases">
        <title>The Genome Sequence of Enterococcus faecium 7H8_DIV0219.</title>
        <authorList>
            <consortium name="The Broad Institute Genomics Platform"/>
            <consortium name="The Broad Institute Genomic Center for Infectious Diseases"/>
            <person name="Earl A."/>
            <person name="Manson A."/>
            <person name="Schwartman J."/>
            <person name="Gilmore M."/>
            <person name="Abouelleil A."/>
            <person name="Cao P."/>
            <person name="Chapman S."/>
            <person name="Cusick C."/>
            <person name="Shea T."/>
            <person name="Young S."/>
            <person name="Neafsey D."/>
            <person name="Nusbaum C."/>
            <person name="Birren B."/>
        </authorList>
    </citation>
    <scope>NUCLEOTIDE SEQUENCE [LARGE SCALE GENOMIC DNA]</scope>
    <source>
        <strain evidence="8 9">7H8_DIV0219</strain>
    </source>
</reference>
<dbReference type="PROSITE" id="PS50043">
    <property type="entry name" value="HTH_LUXR_2"/>
    <property type="match status" value="1"/>
</dbReference>
<gene>
    <name evidence="8" type="ORF">A5810_002490</name>
</gene>
<evidence type="ECO:0000259" key="7">
    <source>
        <dbReference type="PROSITE" id="PS50110"/>
    </source>
</evidence>
<proteinExistence type="predicted"/>
<name>A0A242BC86_ENTFC</name>
<dbReference type="InterPro" id="IPR001789">
    <property type="entry name" value="Sig_transdc_resp-reg_receiver"/>
</dbReference>
<dbReference type="CDD" id="cd06170">
    <property type="entry name" value="LuxR_C_like"/>
    <property type="match status" value="1"/>
</dbReference>
<protein>
    <recommendedName>
        <fullName evidence="10">DNA-binding response regulator</fullName>
    </recommendedName>
</protein>
<dbReference type="InterPro" id="IPR011006">
    <property type="entry name" value="CheY-like_superfamily"/>
</dbReference>
<evidence type="ECO:0000313" key="9">
    <source>
        <dbReference type="Proteomes" id="UP000194885"/>
    </source>
</evidence>
<dbReference type="InterPro" id="IPR039420">
    <property type="entry name" value="WalR-like"/>
</dbReference>
<dbReference type="SUPFAM" id="SSF52172">
    <property type="entry name" value="CheY-like"/>
    <property type="match status" value="1"/>
</dbReference>
<feature type="domain" description="HTH luxR-type" evidence="6">
    <location>
        <begin position="141"/>
        <end position="206"/>
    </location>
</feature>
<keyword evidence="4" id="KW-0804">Transcription</keyword>
<dbReference type="SMART" id="SM00448">
    <property type="entry name" value="REC"/>
    <property type="match status" value="1"/>
</dbReference>
<evidence type="ECO:0000256" key="4">
    <source>
        <dbReference type="ARBA" id="ARBA00023163"/>
    </source>
</evidence>
<accession>A0A242BC86</accession>
<evidence type="ECO:0000313" key="8">
    <source>
        <dbReference type="EMBL" id="OTN93031.1"/>
    </source>
</evidence>
<dbReference type="EMBL" id="NGKW01000005">
    <property type="protein sequence ID" value="OTN93031.1"/>
    <property type="molecule type" value="Genomic_DNA"/>
</dbReference>
<dbReference type="PROSITE" id="PS50110">
    <property type="entry name" value="RESPONSE_REGULATORY"/>
    <property type="match status" value="1"/>
</dbReference>
<dbReference type="GO" id="GO:0003677">
    <property type="term" value="F:DNA binding"/>
    <property type="evidence" value="ECO:0007669"/>
    <property type="project" value="UniProtKB-KW"/>
</dbReference>
<dbReference type="RefSeq" id="WP_086323691.1">
    <property type="nucleotide sequence ID" value="NZ_NGKW01000005.1"/>
</dbReference>
<dbReference type="CDD" id="cd17535">
    <property type="entry name" value="REC_NarL-like"/>
    <property type="match status" value="1"/>
</dbReference>
<dbReference type="Gene3D" id="3.40.50.2300">
    <property type="match status" value="1"/>
</dbReference>
<keyword evidence="2" id="KW-0805">Transcription regulation</keyword>
<dbReference type="GO" id="GO:0006355">
    <property type="term" value="P:regulation of DNA-templated transcription"/>
    <property type="evidence" value="ECO:0007669"/>
    <property type="project" value="InterPro"/>
</dbReference>
<dbReference type="GO" id="GO:0000160">
    <property type="term" value="P:phosphorelay signal transduction system"/>
    <property type="evidence" value="ECO:0007669"/>
    <property type="project" value="InterPro"/>
</dbReference>
<evidence type="ECO:0008006" key="10">
    <source>
        <dbReference type="Google" id="ProtNLM"/>
    </source>
</evidence>
<keyword evidence="3" id="KW-0238">DNA-binding</keyword>
<evidence type="ECO:0000256" key="5">
    <source>
        <dbReference type="PROSITE-ProRule" id="PRU00169"/>
    </source>
</evidence>
<dbReference type="PRINTS" id="PR00038">
    <property type="entry name" value="HTHLUXR"/>
</dbReference>
<feature type="modified residue" description="4-aspartylphosphate" evidence="5">
    <location>
        <position position="54"/>
    </location>
</feature>
<organism evidence="8 9">
    <name type="scientific">Enterococcus faecium</name>
    <name type="common">Streptococcus faecium</name>
    <dbReference type="NCBI Taxonomy" id="1352"/>
    <lineage>
        <taxon>Bacteria</taxon>
        <taxon>Bacillati</taxon>
        <taxon>Bacillota</taxon>
        <taxon>Bacilli</taxon>
        <taxon>Lactobacillales</taxon>
        <taxon>Enterococcaceae</taxon>
        <taxon>Enterococcus</taxon>
    </lineage>
</organism>
<dbReference type="Pfam" id="PF00072">
    <property type="entry name" value="Response_reg"/>
    <property type="match status" value="1"/>
</dbReference>
<evidence type="ECO:0000256" key="2">
    <source>
        <dbReference type="ARBA" id="ARBA00023015"/>
    </source>
</evidence>
<dbReference type="Proteomes" id="UP000194885">
    <property type="component" value="Unassembled WGS sequence"/>
</dbReference>
<sequence>MIKILIVDDSEIITGGLNILLGMEAGFEIVGCVNNGDKAVEWCRKERIDLVLMDVRMPGMNGVEATKKITEETDTQVIILTTFDEDEYIVEGIKNGASGYLLKTTEPKQLIQSIYSVMNGQSIFSHEVLTKAKKQIDLQKSVPDLSQLTPREKEIVHLVAKGMSNKQIASQLFLSEGTVNNSLSNILQKLALEHRTQLAIYYLTGKVGNEDGEF</sequence>
<dbReference type="AlphaFoldDB" id="A0A242BC86"/>
<dbReference type="PANTHER" id="PTHR43214">
    <property type="entry name" value="TWO-COMPONENT RESPONSE REGULATOR"/>
    <property type="match status" value="1"/>
</dbReference>
<dbReference type="PROSITE" id="PS00622">
    <property type="entry name" value="HTH_LUXR_1"/>
    <property type="match status" value="1"/>
</dbReference>
<evidence type="ECO:0000256" key="1">
    <source>
        <dbReference type="ARBA" id="ARBA00022553"/>
    </source>
</evidence>
<dbReference type="Pfam" id="PF00196">
    <property type="entry name" value="GerE"/>
    <property type="match status" value="1"/>
</dbReference>
<evidence type="ECO:0000256" key="3">
    <source>
        <dbReference type="ARBA" id="ARBA00023125"/>
    </source>
</evidence>
<dbReference type="InterPro" id="IPR058245">
    <property type="entry name" value="NreC/VraR/RcsB-like_REC"/>
</dbReference>
<dbReference type="SMART" id="SM00421">
    <property type="entry name" value="HTH_LUXR"/>
    <property type="match status" value="1"/>
</dbReference>
<feature type="domain" description="Response regulatory" evidence="7">
    <location>
        <begin position="3"/>
        <end position="118"/>
    </location>
</feature>